<sequence length="451" mass="48494">MMSLESLRIELARGRTTSRALLETCLERALDPDGEGARTFLHIDVRGARLRADAVDAWRQKGRQMSPYAGLVVSVKDLFDVAGQVTAAGSRVLSSAPPAHEDAFAVARLKAAGFIIIGRTNMSEFAYTGIGLNPHYGTPANPFERALKRIPGGSSAGAAISVTDGMAAAGLGTDTGGSCRIPAALTGISGFKPSASRVNGRGVFGLSKSLDSIGVLAPDAGCCAIIDSIVAGTEIRLPAEIDLRGVKFGVPQTLVLDGLDRHVARTYSAVLKRLHDAGADLQEMALDELAEVATINRRGAIVAFEAYALHEEMLRTCADQYDPNVRARIENGALYRQADYEDACIARRDWIMRVQRRMQDVDLLICPTVPIIAPTFSQVADNRDFQHFNLLLLRNPMLANFLDGCSVSIPCHEPGTAPVGLMLIDRHGRDAPLLSVAQSVQRLLRSVENRV</sequence>
<dbReference type="SUPFAM" id="SSF75304">
    <property type="entry name" value="Amidase signature (AS) enzymes"/>
    <property type="match status" value="1"/>
</dbReference>
<dbReference type="Pfam" id="PF01425">
    <property type="entry name" value="Amidase"/>
    <property type="match status" value="1"/>
</dbReference>
<dbReference type="PANTHER" id="PTHR11895">
    <property type="entry name" value="TRANSAMIDASE"/>
    <property type="match status" value="1"/>
</dbReference>
<evidence type="ECO:0000313" key="2">
    <source>
        <dbReference type="EMBL" id="MBD1598778.1"/>
    </source>
</evidence>
<dbReference type="EMBL" id="JAAOCA010000008">
    <property type="protein sequence ID" value="MBD1598778.1"/>
    <property type="molecule type" value="Genomic_DNA"/>
</dbReference>
<dbReference type="Proteomes" id="UP000805841">
    <property type="component" value="Unassembled WGS sequence"/>
</dbReference>
<dbReference type="GO" id="GO:0004040">
    <property type="term" value="F:amidase activity"/>
    <property type="evidence" value="ECO:0007669"/>
    <property type="project" value="UniProtKB-EC"/>
</dbReference>
<reference evidence="2 3" key="1">
    <citation type="journal article" date="2020" name="Insects">
        <title>Bacteria Belonging to Pseudomonas typographi sp. nov. from the Bark Beetle Ips typographus Have Genomic Potential to Aid in the Host Ecology.</title>
        <authorList>
            <person name="Peral-Aranega E."/>
            <person name="Saati-Santamaria Z."/>
            <person name="Kolarik M."/>
            <person name="Rivas R."/>
            <person name="Garcia-Fraile P."/>
        </authorList>
    </citation>
    <scope>NUCLEOTIDE SEQUENCE [LARGE SCALE GENOMIC DNA]</scope>
    <source>
        <strain evidence="2 3">CA3A</strain>
    </source>
</reference>
<protein>
    <submittedName>
        <fullName evidence="2">Amidase</fullName>
        <ecNumber evidence="2">3.5.1.4</ecNumber>
    </submittedName>
</protein>
<gene>
    <name evidence="2" type="ORF">HAQ05_08685</name>
</gene>
<dbReference type="InterPro" id="IPR000120">
    <property type="entry name" value="Amidase"/>
</dbReference>
<proteinExistence type="predicted"/>
<dbReference type="InterPro" id="IPR036928">
    <property type="entry name" value="AS_sf"/>
</dbReference>
<organism evidence="2 3">
    <name type="scientific">Pseudomonas typographi</name>
    <dbReference type="NCBI Taxonomy" id="2715964"/>
    <lineage>
        <taxon>Bacteria</taxon>
        <taxon>Pseudomonadati</taxon>
        <taxon>Pseudomonadota</taxon>
        <taxon>Gammaproteobacteria</taxon>
        <taxon>Pseudomonadales</taxon>
        <taxon>Pseudomonadaceae</taxon>
        <taxon>Pseudomonas</taxon>
    </lineage>
</organism>
<feature type="domain" description="Amidase" evidence="1">
    <location>
        <begin position="38"/>
        <end position="434"/>
    </location>
</feature>
<keyword evidence="3" id="KW-1185">Reference proteome</keyword>
<dbReference type="EC" id="3.5.1.4" evidence="2"/>
<comment type="caution">
    <text evidence="2">The sequence shown here is derived from an EMBL/GenBank/DDBJ whole genome shotgun (WGS) entry which is preliminary data.</text>
</comment>
<dbReference type="Gene3D" id="3.90.1300.10">
    <property type="entry name" value="Amidase signature (AS) domain"/>
    <property type="match status" value="1"/>
</dbReference>
<dbReference type="PANTHER" id="PTHR11895:SF176">
    <property type="entry name" value="AMIDASE AMID-RELATED"/>
    <property type="match status" value="1"/>
</dbReference>
<dbReference type="InterPro" id="IPR023631">
    <property type="entry name" value="Amidase_dom"/>
</dbReference>
<accession>A0ABR7Z068</accession>
<dbReference type="NCBIfam" id="NF005460">
    <property type="entry name" value="PRK07056.1"/>
    <property type="match status" value="1"/>
</dbReference>
<keyword evidence="2" id="KW-0378">Hydrolase</keyword>
<evidence type="ECO:0000259" key="1">
    <source>
        <dbReference type="Pfam" id="PF01425"/>
    </source>
</evidence>
<evidence type="ECO:0000313" key="3">
    <source>
        <dbReference type="Proteomes" id="UP000805841"/>
    </source>
</evidence>
<name>A0ABR7Z068_9PSED</name>